<dbReference type="Proteomes" id="UP000009026">
    <property type="component" value="Chromosome"/>
</dbReference>
<feature type="compositionally biased region" description="Low complexity" evidence="1">
    <location>
        <begin position="146"/>
        <end position="177"/>
    </location>
</feature>
<feature type="domain" description="FHA" evidence="2">
    <location>
        <begin position="29"/>
        <end position="78"/>
    </location>
</feature>
<dbReference type="OrthoDB" id="5377858at2"/>
<dbReference type="EMBL" id="CP012109">
    <property type="protein sequence ID" value="AKQ68764.1"/>
    <property type="molecule type" value="Genomic_DNA"/>
</dbReference>
<gene>
    <name evidence="3" type="ORF">A176_005676</name>
</gene>
<dbReference type="Gene3D" id="2.60.200.20">
    <property type="match status" value="1"/>
</dbReference>
<evidence type="ECO:0000256" key="1">
    <source>
        <dbReference type="SAM" id="MobiDB-lite"/>
    </source>
</evidence>
<organism evidence="3 4">
    <name type="scientific">Pseudomyxococcus hansupus</name>
    <dbReference type="NCBI Taxonomy" id="1297742"/>
    <lineage>
        <taxon>Bacteria</taxon>
        <taxon>Pseudomonadati</taxon>
        <taxon>Myxococcota</taxon>
        <taxon>Myxococcia</taxon>
        <taxon>Myxococcales</taxon>
        <taxon>Cystobacterineae</taxon>
        <taxon>Myxococcaceae</taxon>
        <taxon>Pseudomyxococcus</taxon>
    </lineage>
</organism>
<dbReference type="SUPFAM" id="SSF49879">
    <property type="entry name" value="SMAD/FHA domain"/>
    <property type="match status" value="1"/>
</dbReference>
<dbReference type="InterPro" id="IPR000253">
    <property type="entry name" value="FHA_dom"/>
</dbReference>
<protein>
    <submittedName>
        <fullName evidence="3">Alpha-amylase</fullName>
    </submittedName>
</protein>
<dbReference type="InterPro" id="IPR049806">
    <property type="entry name" value="MasK-like_C"/>
</dbReference>
<reference evidence="3 4" key="1">
    <citation type="journal article" date="2016" name="PLoS ONE">
        <title>Complete Genome Sequence and Comparative Genomics of a Novel Myxobacterium Myxococcus hansupus.</title>
        <authorList>
            <person name="Sharma G."/>
            <person name="Narwani T."/>
            <person name="Subramanian S."/>
        </authorList>
    </citation>
    <scope>NUCLEOTIDE SEQUENCE [LARGE SCALE GENOMIC DNA]</scope>
    <source>
        <strain evidence="4">mixupus</strain>
    </source>
</reference>
<dbReference type="CDD" id="cd00060">
    <property type="entry name" value="FHA"/>
    <property type="match status" value="1"/>
</dbReference>
<sequence>MSGQPSVLQVVILRDGLLVGTEVFVPGTYALGSDPASDLRLDDASVEPRHALLYFQNGRAAVQDASSGTGLFVNGHRVSACEIRPVDEVLCGPFILKTRVLSQKPQEAKPQPPPEVAALLGSTPPAAPPPYAVAQPDPFAPPPQHPAVQQQTAPARQLRPATAVPAPTSATVPAARAPQPPAHVATQVAYPTPAAHGASGHAQAGVAAHSHPAHAAGGHAQAGVAAHAHPAHAAGGHAQAGVAAHAHPAHAAGGHAQAGVAAHAHPAHAAGGHAQAGVAAHAHQAHGASGHAQPSVPAVAHAQPAVAVIPPVAHAQQVHAAGGHAAHAHAQPAVIPTQPPATVPAGTMPSVRRRTGPESTPVAPASSGMRLADELMADLALDPLPEPTGPLLQEERATAAARPTHAPRVAPGKGAAQLYLELYWGAVRRDARRFAPDKKKPVQASLELKDAMPLWGFTLPDGAPFTLAESLNNAYRVFVPPGTEVERSNSDGRFTPVTGAALESDGSRRFITLREGTAARLTQGHMSLVAYAAPKPARVFVNPLKGLPWLTLTLLGLFASGMAAFLVLKPHRPELADFQQKSLPPVALRLIAPEPKKKEEAKKKLEAIKEQAKKPTKEKVAEKAPPKPVEKTPPPPKQPEQAVAAAAPQNKALKALAKLSAAGPATNDLLAAVDKLGSGPGSKNVKNSNYKLSGLIGKAPIANAGLGTFGLGGGGKGGGATLGSELLRGKGGGGIGALGAGGVGKGKVGGTVTRATARSIASTQGTVDREAVARVINSHLNEVHGCYERALLKDPGLAGKVVLEWTIGTNGRVVAAKTKSSTLRNASVESCILSNLKSWTFPSPKGGVVIITYPFLFNSVGY</sequence>
<keyword evidence="4" id="KW-1185">Reference proteome</keyword>
<dbReference type="SMART" id="SM00240">
    <property type="entry name" value="FHA"/>
    <property type="match status" value="1"/>
</dbReference>
<evidence type="ECO:0000313" key="4">
    <source>
        <dbReference type="Proteomes" id="UP000009026"/>
    </source>
</evidence>
<feature type="compositionally biased region" description="Basic and acidic residues" evidence="1">
    <location>
        <begin position="609"/>
        <end position="630"/>
    </location>
</feature>
<evidence type="ECO:0000259" key="2">
    <source>
        <dbReference type="PROSITE" id="PS50006"/>
    </source>
</evidence>
<feature type="region of interest" description="Disordered" evidence="1">
    <location>
        <begin position="102"/>
        <end position="298"/>
    </location>
</feature>
<name>A0A0H4X0X4_9BACT</name>
<dbReference type="PATRIC" id="fig|1297742.4.peg.5773"/>
<feature type="compositionally biased region" description="Low complexity" evidence="1">
    <location>
        <begin position="194"/>
        <end position="298"/>
    </location>
</feature>
<dbReference type="RefSeq" id="WP_002635374.1">
    <property type="nucleotide sequence ID" value="NZ_CP012109.1"/>
</dbReference>
<dbReference type="KEGG" id="mym:A176_005676"/>
<accession>A0A0H4X0X4</accession>
<dbReference type="NCBIfam" id="NF033768">
    <property type="entry name" value="myxo_SS_tail"/>
    <property type="match status" value="1"/>
</dbReference>
<dbReference type="AlphaFoldDB" id="A0A0H4X0X4"/>
<dbReference type="Pfam" id="PF00498">
    <property type="entry name" value="FHA"/>
    <property type="match status" value="1"/>
</dbReference>
<feature type="region of interest" description="Disordered" evidence="1">
    <location>
        <begin position="609"/>
        <end position="646"/>
    </location>
</feature>
<dbReference type="InterPro" id="IPR008984">
    <property type="entry name" value="SMAD_FHA_dom_sf"/>
</dbReference>
<dbReference type="PROSITE" id="PS50006">
    <property type="entry name" value="FHA_DOMAIN"/>
    <property type="match status" value="1"/>
</dbReference>
<dbReference type="STRING" id="1297742.A176_005676"/>
<proteinExistence type="predicted"/>
<evidence type="ECO:0000313" key="3">
    <source>
        <dbReference type="EMBL" id="AKQ68764.1"/>
    </source>
</evidence>
<dbReference type="eggNOG" id="COG1716">
    <property type="taxonomic scope" value="Bacteria"/>
</dbReference>
<feature type="region of interest" description="Disordered" evidence="1">
    <location>
        <begin position="337"/>
        <end position="367"/>
    </location>
</feature>